<dbReference type="PANTHER" id="PTHR47356:SF2">
    <property type="entry name" value="FAD-BINDING DOMAIN-CONTAINING PROTEIN-RELATED"/>
    <property type="match status" value="1"/>
</dbReference>
<dbReference type="VEuPathDB" id="FungiDB:HZS61_006983"/>
<dbReference type="InterPro" id="IPR036188">
    <property type="entry name" value="FAD/NAD-bd_sf"/>
</dbReference>
<evidence type="ECO:0000256" key="1">
    <source>
        <dbReference type="ARBA" id="ARBA00001974"/>
    </source>
</evidence>
<dbReference type="Proteomes" id="UP000219369">
    <property type="component" value="Unassembled WGS sequence"/>
</dbReference>
<evidence type="ECO:0000259" key="11">
    <source>
        <dbReference type="Pfam" id="PF01494"/>
    </source>
</evidence>
<dbReference type="VEuPathDB" id="FungiDB:FOC1_g10002120"/>
<keyword evidence="4" id="KW-0285">Flavoprotein</keyword>
<feature type="domain" description="FAD-binding" evidence="11">
    <location>
        <begin position="7"/>
        <end position="335"/>
    </location>
</feature>
<evidence type="ECO:0000256" key="7">
    <source>
        <dbReference type="ARBA" id="ARBA00022989"/>
    </source>
</evidence>
<accession>A0A2H3TMF1</accession>
<evidence type="ECO:0000256" key="8">
    <source>
        <dbReference type="ARBA" id="ARBA00023002"/>
    </source>
</evidence>
<dbReference type="GO" id="GO:0071949">
    <property type="term" value="F:FAD binding"/>
    <property type="evidence" value="ECO:0007669"/>
    <property type="project" value="InterPro"/>
</dbReference>
<protein>
    <submittedName>
        <fullName evidence="12">Related to hydroxylase</fullName>
    </submittedName>
</protein>
<gene>
    <name evidence="12" type="ORF">FRV6_12993</name>
</gene>
<dbReference type="GO" id="GO:0004497">
    <property type="term" value="F:monooxygenase activity"/>
    <property type="evidence" value="ECO:0007669"/>
    <property type="project" value="UniProtKB-KW"/>
</dbReference>
<evidence type="ECO:0000256" key="4">
    <source>
        <dbReference type="ARBA" id="ARBA00022630"/>
    </source>
</evidence>
<keyword evidence="10" id="KW-0472">Membrane</keyword>
<dbReference type="InterPro" id="IPR050562">
    <property type="entry name" value="FAD_mOase_fung"/>
</dbReference>
<dbReference type="EMBL" id="FMJY01000007">
    <property type="protein sequence ID" value="SCO88865.1"/>
    <property type="molecule type" value="Genomic_DNA"/>
</dbReference>
<dbReference type="VEuPathDB" id="FungiDB:FOMG_16619"/>
<evidence type="ECO:0000256" key="5">
    <source>
        <dbReference type="ARBA" id="ARBA00022692"/>
    </source>
</evidence>
<dbReference type="PANTHER" id="PTHR47356">
    <property type="entry name" value="FAD-DEPENDENT MONOOXYGENASE ASQG-RELATED"/>
    <property type="match status" value="1"/>
</dbReference>
<comment type="subcellular location">
    <subcellularLocation>
        <location evidence="2">Membrane</location>
    </subcellularLocation>
</comment>
<evidence type="ECO:0000256" key="6">
    <source>
        <dbReference type="ARBA" id="ARBA00022827"/>
    </source>
</evidence>
<dbReference type="Pfam" id="PF01494">
    <property type="entry name" value="FAD_binding_3"/>
    <property type="match status" value="1"/>
</dbReference>
<sequence length="442" mass="49656">MASRSFKVLIAGAGPTGLIAAHALGLAGIDFTILESRDKVAEDVGASLVLSPPTMRIMQQLGLFEALKAIGQELRHSKSFTTDGYVFRDNTELDILKKNHGISLVAFHRAELVQTLYDNLPHSLKENIKFGKKVKNIDATEDDVEVECADGSTYEGSILIGADGVHSKTRHLMRRLAQQSNLGSSWIPESPYVSSYKCLWCTFPRLTEPGESFDTQHKDSAVMYISGRERSWIFLYKKLPQPTQERVYYTNQDVEDFAAEFANYPVCENYKVRQVFAGRFHAGMSNLEEGIVPHWSMGRIVLVGDACHKFTPNAGLGFNNGLQDVVALCNGLQKAVLETPGLEPTSGTLTNVFKVYQKTRQKAVETDYSYSSQLTRMQAWPNTLYFLVGRYLSAYRIVDQWMVEYMSRASYRHGLVFEYLSTGKQLQGNLSWTYSIKSRNGE</sequence>
<dbReference type="VEuPathDB" id="FungiDB:FOIG_15753"/>
<evidence type="ECO:0000256" key="3">
    <source>
        <dbReference type="ARBA" id="ARBA00007992"/>
    </source>
</evidence>
<keyword evidence="9" id="KW-0503">Monooxygenase</keyword>
<organism evidence="12 13">
    <name type="scientific">Fusarium oxysporum</name>
    <name type="common">Fusarium vascular wilt</name>
    <dbReference type="NCBI Taxonomy" id="5507"/>
    <lineage>
        <taxon>Eukaryota</taxon>
        <taxon>Fungi</taxon>
        <taxon>Dikarya</taxon>
        <taxon>Ascomycota</taxon>
        <taxon>Pezizomycotina</taxon>
        <taxon>Sordariomycetes</taxon>
        <taxon>Hypocreomycetidae</taxon>
        <taxon>Hypocreales</taxon>
        <taxon>Nectriaceae</taxon>
        <taxon>Fusarium</taxon>
        <taxon>Fusarium oxysporum species complex</taxon>
    </lineage>
</organism>
<dbReference type="Gene3D" id="3.50.50.60">
    <property type="entry name" value="FAD/NAD(P)-binding domain"/>
    <property type="match status" value="1"/>
</dbReference>
<keyword evidence="8" id="KW-0560">Oxidoreductase</keyword>
<dbReference type="OrthoDB" id="2431938at2759"/>
<dbReference type="SUPFAM" id="SSF51905">
    <property type="entry name" value="FAD/NAD(P)-binding domain"/>
    <property type="match status" value="1"/>
</dbReference>
<evidence type="ECO:0000256" key="9">
    <source>
        <dbReference type="ARBA" id="ARBA00023033"/>
    </source>
</evidence>
<comment type="cofactor">
    <cofactor evidence="1">
        <name>FAD</name>
        <dbReference type="ChEBI" id="CHEBI:57692"/>
    </cofactor>
</comment>
<proteinExistence type="inferred from homology"/>
<dbReference type="PRINTS" id="PR00420">
    <property type="entry name" value="RNGMNOXGNASE"/>
</dbReference>
<evidence type="ECO:0000256" key="2">
    <source>
        <dbReference type="ARBA" id="ARBA00004370"/>
    </source>
</evidence>
<dbReference type="InterPro" id="IPR002938">
    <property type="entry name" value="FAD-bd"/>
</dbReference>
<evidence type="ECO:0000256" key="10">
    <source>
        <dbReference type="ARBA" id="ARBA00023136"/>
    </source>
</evidence>
<evidence type="ECO:0000313" key="12">
    <source>
        <dbReference type="EMBL" id="SCO88865.1"/>
    </source>
</evidence>
<keyword evidence="5" id="KW-0812">Transmembrane</keyword>
<dbReference type="VEuPathDB" id="FungiDB:FOC4_g10003186"/>
<dbReference type="VEuPathDB" id="FungiDB:FOXG_16822"/>
<dbReference type="AlphaFoldDB" id="A0A2H3TMF1"/>
<keyword evidence="7" id="KW-1133">Transmembrane helix</keyword>
<dbReference type="VEuPathDB" id="FungiDB:FOZG_12991"/>
<name>A0A2H3TMF1_FUSOX</name>
<dbReference type="GO" id="GO:0016020">
    <property type="term" value="C:membrane"/>
    <property type="evidence" value="ECO:0007669"/>
    <property type="project" value="UniProtKB-SubCell"/>
</dbReference>
<evidence type="ECO:0000313" key="13">
    <source>
        <dbReference type="Proteomes" id="UP000219369"/>
    </source>
</evidence>
<comment type="similarity">
    <text evidence="3">Belongs to the paxM FAD-dependent monooxygenase family.</text>
</comment>
<keyword evidence="6" id="KW-0274">FAD</keyword>
<reference evidence="13" key="1">
    <citation type="submission" date="2016-09" db="EMBL/GenBank/DDBJ databases">
        <authorList>
            <person name="Guldener U."/>
        </authorList>
    </citation>
    <scope>NUCLEOTIDE SEQUENCE [LARGE SCALE GENOMIC DNA]</scope>
    <source>
        <strain evidence="13">V64-1</strain>
    </source>
</reference>